<dbReference type="VEuPathDB" id="FungiDB:PITG_13816"/>
<keyword evidence="2" id="KW-1185">Reference proteome</keyword>
<sequence length="100" mass="11299">MKESTNQPQQEEEREYIGLHDFRTAFVAAEAALPANSAVRGLMTDKEVIHIFVYFDVDSIGAMKLLSVVEFCVKNRCYCFKTLLTSVELRNLAYNGAMSL</sequence>
<name>D0NMV3_PHYIT</name>
<evidence type="ECO:0000313" key="1">
    <source>
        <dbReference type="EMBL" id="EEY61860.1"/>
    </source>
</evidence>
<dbReference type="AlphaFoldDB" id="D0NMV3"/>
<dbReference type="RefSeq" id="XP_002899500.1">
    <property type="nucleotide sequence ID" value="XM_002899454.1"/>
</dbReference>
<dbReference type="GeneID" id="9461449"/>
<accession>D0NMV3</accession>
<proteinExistence type="predicted"/>
<dbReference type="EMBL" id="DS028147">
    <property type="protein sequence ID" value="EEY61860.1"/>
    <property type="molecule type" value="Genomic_DNA"/>
</dbReference>
<gene>
    <name evidence="1" type="ORF">PITG_13816</name>
</gene>
<dbReference type="Proteomes" id="UP000006643">
    <property type="component" value="Unassembled WGS sequence"/>
</dbReference>
<dbReference type="OrthoDB" id="61280at2759"/>
<dbReference type="InParanoid" id="D0NMV3"/>
<dbReference type="HOGENOM" id="CLU_2311639_0_0_1"/>
<organism evidence="1 2">
    <name type="scientific">Phytophthora infestans (strain T30-4)</name>
    <name type="common">Potato late blight agent</name>
    <dbReference type="NCBI Taxonomy" id="403677"/>
    <lineage>
        <taxon>Eukaryota</taxon>
        <taxon>Sar</taxon>
        <taxon>Stramenopiles</taxon>
        <taxon>Oomycota</taxon>
        <taxon>Peronosporomycetes</taxon>
        <taxon>Peronosporales</taxon>
        <taxon>Peronosporaceae</taxon>
        <taxon>Phytophthora</taxon>
    </lineage>
</organism>
<dbReference type="KEGG" id="pif:PITG_13816"/>
<evidence type="ECO:0000313" key="2">
    <source>
        <dbReference type="Proteomes" id="UP000006643"/>
    </source>
</evidence>
<reference evidence="2" key="1">
    <citation type="journal article" date="2009" name="Nature">
        <title>Genome sequence and analysis of the Irish potato famine pathogen Phytophthora infestans.</title>
        <authorList>
            <consortium name="The Broad Institute Genome Sequencing Platform"/>
            <person name="Haas B.J."/>
            <person name="Kamoun S."/>
            <person name="Zody M.C."/>
            <person name="Jiang R.H."/>
            <person name="Handsaker R.E."/>
            <person name="Cano L.M."/>
            <person name="Grabherr M."/>
            <person name="Kodira C.D."/>
            <person name="Raffaele S."/>
            <person name="Torto-Alalibo T."/>
            <person name="Bozkurt T.O."/>
            <person name="Ah-Fong A.M."/>
            <person name="Alvarado L."/>
            <person name="Anderson V.L."/>
            <person name="Armstrong M.R."/>
            <person name="Avrova A."/>
            <person name="Baxter L."/>
            <person name="Beynon J."/>
            <person name="Boevink P.C."/>
            <person name="Bollmann S.R."/>
            <person name="Bos J.I."/>
            <person name="Bulone V."/>
            <person name="Cai G."/>
            <person name="Cakir C."/>
            <person name="Carrington J.C."/>
            <person name="Chawner M."/>
            <person name="Conti L."/>
            <person name="Costanzo S."/>
            <person name="Ewan R."/>
            <person name="Fahlgren N."/>
            <person name="Fischbach M.A."/>
            <person name="Fugelstad J."/>
            <person name="Gilroy E.M."/>
            <person name="Gnerre S."/>
            <person name="Green P.J."/>
            <person name="Grenville-Briggs L.J."/>
            <person name="Griffith J."/>
            <person name="Grunwald N.J."/>
            <person name="Horn K."/>
            <person name="Horner N.R."/>
            <person name="Hu C.H."/>
            <person name="Huitema E."/>
            <person name="Jeong D.H."/>
            <person name="Jones A.M."/>
            <person name="Jones J.D."/>
            <person name="Jones R.W."/>
            <person name="Karlsson E.K."/>
            <person name="Kunjeti S.G."/>
            <person name="Lamour K."/>
            <person name="Liu Z."/>
            <person name="Ma L."/>
            <person name="Maclean D."/>
            <person name="Chibucos M.C."/>
            <person name="McDonald H."/>
            <person name="McWalters J."/>
            <person name="Meijer H.J."/>
            <person name="Morgan W."/>
            <person name="Morris P.F."/>
            <person name="Munro C.A."/>
            <person name="O'Neill K."/>
            <person name="Ospina-Giraldo M."/>
            <person name="Pinzon A."/>
            <person name="Pritchard L."/>
            <person name="Ramsahoye B."/>
            <person name="Ren Q."/>
            <person name="Restrepo S."/>
            <person name="Roy S."/>
            <person name="Sadanandom A."/>
            <person name="Savidor A."/>
            <person name="Schornack S."/>
            <person name="Schwartz D.C."/>
            <person name="Schumann U.D."/>
            <person name="Schwessinger B."/>
            <person name="Seyer L."/>
            <person name="Sharpe T."/>
            <person name="Silvar C."/>
            <person name="Song J."/>
            <person name="Studholme D.J."/>
            <person name="Sykes S."/>
            <person name="Thines M."/>
            <person name="van de Vondervoort P.J."/>
            <person name="Phuntumart V."/>
            <person name="Wawra S."/>
            <person name="Weide R."/>
            <person name="Win J."/>
            <person name="Young C."/>
            <person name="Zhou S."/>
            <person name="Fry W."/>
            <person name="Meyers B.C."/>
            <person name="van West P."/>
            <person name="Ristaino J."/>
            <person name="Govers F."/>
            <person name="Birch P.R."/>
            <person name="Whisson S.C."/>
            <person name="Judelson H.S."/>
            <person name="Nusbaum C."/>
        </authorList>
    </citation>
    <scope>NUCLEOTIDE SEQUENCE [LARGE SCALE GENOMIC DNA]</scope>
    <source>
        <strain evidence="2">T30-4</strain>
    </source>
</reference>
<protein>
    <submittedName>
        <fullName evidence="1">Uncharacterized protein</fullName>
    </submittedName>
</protein>